<name>A0A0A9FI17_ARUDO</name>
<evidence type="ECO:0000313" key="1">
    <source>
        <dbReference type="EMBL" id="JAE12635.1"/>
    </source>
</evidence>
<dbReference type="AlphaFoldDB" id="A0A0A9FI17"/>
<protein>
    <submittedName>
        <fullName evidence="1">Uncharacterized protein</fullName>
    </submittedName>
</protein>
<accession>A0A0A9FI17</accession>
<proteinExistence type="predicted"/>
<reference evidence="1" key="1">
    <citation type="submission" date="2014-09" db="EMBL/GenBank/DDBJ databases">
        <authorList>
            <person name="Magalhaes I.L.F."/>
            <person name="Oliveira U."/>
            <person name="Santos F.R."/>
            <person name="Vidigal T.H.D.A."/>
            <person name="Brescovit A.D."/>
            <person name="Santos A.J."/>
        </authorList>
    </citation>
    <scope>NUCLEOTIDE SEQUENCE</scope>
    <source>
        <tissue evidence="1">Shoot tissue taken approximately 20 cm above the soil surface</tissue>
    </source>
</reference>
<dbReference type="EMBL" id="GBRH01185261">
    <property type="protein sequence ID" value="JAE12635.1"/>
    <property type="molecule type" value="Transcribed_RNA"/>
</dbReference>
<reference evidence="1" key="2">
    <citation type="journal article" date="2015" name="Data Brief">
        <title>Shoot transcriptome of the giant reed, Arundo donax.</title>
        <authorList>
            <person name="Barrero R.A."/>
            <person name="Guerrero F.D."/>
            <person name="Moolhuijzen P."/>
            <person name="Goolsby J.A."/>
            <person name="Tidwell J."/>
            <person name="Bellgard S.E."/>
            <person name="Bellgard M.I."/>
        </authorList>
    </citation>
    <scope>NUCLEOTIDE SEQUENCE</scope>
    <source>
        <tissue evidence="1">Shoot tissue taken approximately 20 cm above the soil surface</tissue>
    </source>
</reference>
<organism evidence="1">
    <name type="scientific">Arundo donax</name>
    <name type="common">Giant reed</name>
    <name type="synonym">Donax arundinaceus</name>
    <dbReference type="NCBI Taxonomy" id="35708"/>
    <lineage>
        <taxon>Eukaryota</taxon>
        <taxon>Viridiplantae</taxon>
        <taxon>Streptophyta</taxon>
        <taxon>Embryophyta</taxon>
        <taxon>Tracheophyta</taxon>
        <taxon>Spermatophyta</taxon>
        <taxon>Magnoliopsida</taxon>
        <taxon>Liliopsida</taxon>
        <taxon>Poales</taxon>
        <taxon>Poaceae</taxon>
        <taxon>PACMAD clade</taxon>
        <taxon>Arundinoideae</taxon>
        <taxon>Arundineae</taxon>
        <taxon>Arundo</taxon>
    </lineage>
</organism>
<sequence>MIEDIIIAEDRLSYSQVLARRYSPFIPVRLQSQDISCSKCFICFVAE</sequence>